<protein>
    <submittedName>
        <fullName evidence="1">Uncharacterized protein</fullName>
    </submittedName>
</protein>
<dbReference type="EMBL" id="CP000414">
    <property type="protein sequence ID" value="ABJ62424.1"/>
    <property type="molecule type" value="Genomic_DNA"/>
</dbReference>
<keyword evidence="2" id="KW-1185">Reference proteome</keyword>
<evidence type="ECO:0000313" key="2">
    <source>
        <dbReference type="Proteomes" id="UP000000362"/>
    </source>
</evidence>
<sequence>MKKSKEPEQDYLSGLKHKDTTDKYCASISPVLEISLLEF</sequence>
<dbReference type="AlphaFoldDB" id="Q03WJ8"/>
<proteinExistence type="predicted"/>
<evidence type="ECO:0000313" key="1">
    <source>
        <dbReference type="EMBL" id="ABJ62424.1"/>
    </source>
</evidence>
<organism evidence="1 2">
    <name type="scientific">Leuconostoc mesenteroides subsp. mesenteroides (strain ATCC 8293 / DSM 20343 / BCRC 11652 / CCM 1803 / JCM 6124 / NCDO 523 / NBRC 100496 / NCIMB 8023 / NCTC 12954 / NRRL B-1118 / 37Y)</name>
    <dbReference type="NCBI Taxonomy" id="203120"/>
    <lineage>
        <taxon>Bacteria</taxon>
        <taxon>Bacillati</taxon>
        <taxon>Bacillota</taxon>
        <taxon>Bacilli</taxon>
        <taxon>Lactobacillales</taxon>
        <taxon>Lactobacillaceae</taxon>
        <taxon>Leuconostoc</taxon>
    </lineage>
</organism>
<dbReference type="Proteomes" id="UP000000362">
    <property type="component" value="Chromosome"/>
</dbReference>
<gene>
    <name evidence="1" type="ordered locus">LEUM_1329</name>
</gene>
<name>Q03WJ8_LEUMM</name>
<accession>Q03WJ8</accession>
<dbReference type="EnsemblBacteria" id="ABJ62424">
    <property type="protein sequence ID" value="ABJ62424"/>
    <property type="gene ID" value="LEUM_1329"/>
</dbReference>
<dbReference type="KEGG" id="lme:LEUM_1329"/>
<dbReference type="HOGENOM" id="CLU_3312180_0_0_9"/>
<reference evidence="1 2" key="1">
    <citation type="journal article" date="2006" name="Proc. Natl. Acad. Sci. U.S.A.">
        <title>Comparative genomics of the lactic acid bacteria.</title>
        <authorList>
            <person name="Makarova K."/>
            <person name="Slesarev A."/>
            <person name="Wolf Y."/>
            <person name="Sorokin A."/>
            <person name="Mirkin B."/>
            <person name="Koonin E."/>
            <person name="Pavlov A."/>
            <person name="Pavlova N."/>
            <person name="Karamychev V."/>
            <person name="Polouchine N."/>
            <person name="Shakhova V."/>
            <person name="Grigoriev I."/>
            <person name="Lou Y."/>
            <person name="Rohksar D."/>
            <person name="Lucas S."/>
            <person name="Huang K."/>
            <person name="Goodstein D.M."/>
            <person name="Hawkins T."/>
            <person name="Plengvidhya V."/>
            <person name="Welker D."/>
            <person name="Hughes J."/>
            <person name="Goh Y."/>
            <person name="Benson A."/>
            <person name="Baldwin K."/>
            <person name="Lee J.H."/>
            <person name="Diaz-Muniz I."/>
            <person name="Dosti B."/>
            <person name="Smeianov V."/>
            <person name="Wechter W."/>
            <person name="Barabote R."/>
            <person name="Lorca G."/>
            <person name="Altermann E."/>
            <person name="Barrangou R."/>
            <person name="Ganesan B."/>
            <person name="Xie Y."/>
            <person name="Rawsthorne H."/>
            <person name="Tamir D."/>
            <person name="Parker C."/>
            <person name="Breidt F."/>
            <person name="Broadbent J."/>
            <person name="Hutkins R."/>
            <person name="O'Sullivan D."/>
            <person name="Steele J."/>
            <person name="Unlu G."/>
            <person name="Saier M."/>
            <person name="Klaenhammer T."/>
            <person name="Richardson P."/>
            <person name="Kozyavkin S."/>
            <person name="Weimer B."/>
            <person name="Mills D."/>
        </authorList>
    </citation>
    <scope>NUCLEOTIDE SEQUENCE [LARGE SCALE GENOMIC DNA]</scope>
    <source>
        <strain evidence="2">ATCC 8293 / DSM 20343 / BCRC 11652 / CCM 1803 / JCM 6124 / NCDO 523 / NBRC 100496 / NCIMB 8023 / NCTC 12954 / NRRL B-1118 / 37Y</strain>
    </source>
</reference>